<sequence>MHLVIGTGKVGRPLSEHFHKSNVPALSTTRSGKVPAPLTGVAFDWTDPSTFQNAFTYAEARSDVIQSIFMTPPPVHDMLAALKPFIDVAVEKGVKRFVLLSSTLVPPGPFGHGTVHRYIAGLGVEYVSVRPSWFFSNFIPSLGRTDPVGRTVTSATGSSKTGFVDPRDIADCAYHAMTDQVPLNGSYYVFGPELLSYREVAITLSSVTGKNIG</sequence>
<dbReference type="PANTHER" id="PTHR43162">
    <property type="match status" value="1"/>
</dbReference>
<dbReference type="EMBL" id="JADNRY010000202">
    <property type="protein sequence ID" value="KAF9061464.1"/>
    <property type="molecule type" value="Genomic_DNA"/>
</dbReference>
<dbReference type="Gene3D" id="3.90.25.10">
    <property type="entry name" value="UDP-galactose 4-epimerase, domain 1"/>
    <property type="match status" value="1"/>
</dbReference>
<name>A0A9P5PDR7_9AGAR</name>
<accession>A0A9P5PDR7</accession>
<keyword evidence="2" id="KW-1185">Reference proteome</keyword>
<proteinExistence type="predicted"/>
<protein>
    <recommendedName>
        <fullName evidence="3">NAD(P)-binding domain-containing protein</fullName>
    </recommendedName>
</protein>
<dbReference type="SUPFAM" id="SSF51735">
    <property type="entry name" value="NAD(P)-binding Rossmann-fold domains"/>
    <property type="match status" value="1"/>
</dbReference>
<dbReference type="PANTHER" id="PTHR43162:SF1">
    <property type="entry name" value="PRESTALK A DIFFERENTIATION PROTEIN A"/>
    <property type="match status" value="1"/>
</dbReference>
<dbReference type="OrthoDB" id="419598at2759"/>
<evidence type="ECO:0008006" key="3">
    <source>
        <dbReference type="Google" id="ProtNLM"/>
    </source>
</evidence>
<dbReference type="Gene3D" id="3.40.50.720">
    <property type="entry name" value="NAD(P)-binding Rossmann-like Domain"/>
    <property type="match status" value="1"/>
</dbReference>
<dbReference type="InterPro" id="IPR051604">
    <property type="entry name" value="Ergot_Alk_Oxidoreductase"/>
</dbReference>
<dbReference type="AlphaFoldDB" id="A0A9P5PDR7"/>
<evidence type="ECO:0000313" key="2">
    <source>
        <dbReference type="Proteomes" id="UP000772434"/>
    </source>
</evidence>
<dbReference type="Proteomes" id="UP000772434">
    <property type="component" value="Unassembled WGS sequence"/>
</dbReference>
<gene>
    <name evidence="1" type="ORF">BDP27DRAFT_1301161</name>
</gene>
<organism evidence="1 2">
    <name type="scientific">Rhodocollybia butyracea</name>
    <dbReference type="NCBI Taxonomy" id="206335"/>
    <lineage>
        <taxon>Eukaryota</taxon>
        <taxon>Fungi</taxon>
        <taxon>Dikarya</taxon>
        <taxon>Basidiomycota</taxon>
        <taxon>Agaricomycotina</taxon>
        <taxon>Agaricomycetes</taxon>
        <taxon>Agaricomycetidae</taxon>
        <taxon>Agaricales</taxon>
        <taxon>Marasmiineae</taxon>
        <taxon>Omphalotaceae</taxon>
        <taxon>Rhodocollybia</taxon>
    </lineage>
</organism>
<comment type="caution">
    <text evidence="1">The sequence shown here is derived from an EMBL/GenBank/DDBJ whole genome shotgun (WGS) entry which is preliminary data.</text>
</comment>
<dbReference type="InterPro" id="IPR036291">
    <property type="entry name" value="NAD(P)-bd_dom_sf"/>
</dbReference>
<reference evidence="1" key="1">
    <citation type="submission" date="2020-11" db="EMBL/GenBank/DDBJ databases">
        <authorList>
            <consortium name="DOE Joint Genome Institute"/>
            <person name="Ahrendt S."/>
            <person name="Riley R."/>
            <person name="Andreopoulos W."/>
            <person name="Labutti K."/>
            <person name="Pangilinan J."/>
            <person name="Ruiz-Duenas F.J."/>
            <person name="Barrasa J.M."/>
            <person name="Sanchez-Garcia M."/>
            <person name="Camarero S."/>
            <person name="Miyauchi S."/>
            <person name="Serrano A."/>
            <person name="Linde D."/>
            <person name="Babiker R."/>
            <person name="Drula E."/>
            <person name="Ayuso-Fernandez I."/>
            <person name="Pacheco R."/>
            <person name="Padilla G."/>
            <person name="Ferreira P."/>
            <person name="Barriuso J."/>
            <person name="Kellner H."/>
            <person name="Castanera R."/>
            <person name="Alfaro M."/>
            <person name="Ramirez L."/>
            <person name="Pisabarro A.G."/>
            <person name="Kuo A."/>
            <person name="Tritt A."/>
            <person name="Lipzen A."/>
            <person name="He G."/>
            <person name="Yan M."/>
            <person name="Ng V."/>
            <person name="Cullen D."/>
            <person name="Martin F."/>
            <person name="Rosso M.-N."/>
            <person name="Henrissat B."/>
            <person name="Hibbett D."/>
            <person name="Martinez A.T."/>
            <person name="Grigoriev I.V."/>
        </authorList>
    </citation>
    <scope>NUCLEOTIDE SEQUENCE</scope>
    <source>
        <strain evidence="1">AH 40177</strain>
    </source>
</reference>
<evidence type="ECO:0000313" key="1">
    <source>
        <dbReference type="EMBL" id="KAF9061464.1"/>
    </source>
</evidence>